<keyword evidence="2" id="KW-1185">Reference proteome</keyword>
<organism evidence="1 2">
    <name type="scientific">Corynebacterium uterequi</name>
    <dbReference type="NCBI Taxonomy" id="1072256"/>
    <lineage>
        <taxon>Bacteria</taxon>
        <taxon>Bacillati</taxon>
        <taxon>Actinomycetota</taxon>
        <taxon>Actinomycetes</taxon>
        <taxon>Mycobacteriales</taxon>
        <taxon>Corynebacteriaceae</taxon>
        <taxon>Corynebacterium</taxon>
    </lineage>
</organism>
<dbReference type="PATRIC" id="fig|1072256.5.peg.502"/>
<accession>A0A0G3HH67</accession>
<protein>
    <submittedName>
        <fullName evidence="1">Putative DUF4259 family protein</fullName>
    </submittedName>
</protein>
<evidence type="ECO:0000313" key="1">
    <source>
        <dbReference type="EMBL" id="AKK10522.1"/>
    </source>
</evidence>
<dbReference type="KEGG" id="cut:CUTER_02535"/>
<sequence length="115" mass="12181">MSTWDSAIFAEDVNEDFLVELDELSDDEVVDAVRDACLLAGDDPTEEERLVGLAAATIAAIWAGAPFSAGDVAEEHRFITGLSGTVDEQLSAAAAAVLDQVADEHDVEQFLEALS</sequence>
<dbReference type="EMBL" id="CP011546">
    <property type="protein sequence ID" value="AKK10522.1"/>
    <property type="molecule type" value="Genomic_DNA"/>
</dbReference>
<name>A0A0G3HH67_9CORY</name>
<dbReference type="RefSeq" id="WP_047259100.1">
    <property type="nucleotide sequence ID" value="NZ_CP011546.1"/>
</dbReference>
<dbReference type="Proteomes" id="UP000035548">
    <property type="component" value="Chromosome"/>
</dbReference>
<dbReference type="Pfam" id="PF14078">
    <property type="entry name" value="DUF4259"/>
    <property type="match status" value="1"/>
</dbReference>
<dbReference type="InterPro" id="IPR025355">
    <property type="entry name" value="DUF4259"/>
</dbReference>
<dbReference type="STRING" id="1072256.CUTER_02535"/>
<reference evidence="2" key="2">
    <citation type="submission" date="2015-05" db="EMBL/GenBank/DDBJ databases">
        <title>Complete genome sequence of Corynebacterium uterequi DSM 45634, isolated from the uterus of a maiden mare.</title>
        <authorList>
            <person name="Ruckert C."/>
            <person name="Albersmeier A."/>
            <person name="Winkler A."/>
            <person name="Tauch A."/>
        </authorList>
    </citation>
    <scope>NUCLEOTIDE SEQUENCE [LARGE SCALE GENOMIC DNA]</scope>
    <source>
        <strain evidence="2">DSM 45634</strain>
    </source>
</reference>
<reference evidence="1 2" key="1">
    <citation type="journal article" date="2015" name="Genome Announc.">
        <title>Virulence Factor Genes Detected in the Complete Genome Sequence of Corynebacterium uterequi DSM 45634, Isolated from the Uterus of a Maiden Mare.</title>
        <authorList>
            <person name="Ruckert C."/>
            <person name="Kriete M."/>
            <person name="Jaenicke S."/>
            <person name="Winkler A."/>
            <person name="Tauch A."/>
        </authorList>
    </citation>
    <scope>NUCLEOTIDE SEQUENCE [LARGE SCALE GENOMIC DNA]</scope>
    <source>
        <strain evidence="1 2">DSM 45634</strain>
    </source>
</reference>
<proteinExistence type="predicted"/>
<gene>
    <name evidence="1" type="ORF">CUTER_02535</name>
</gene>
<evidence type="ECO:0000313" key="2">
    <source>
        <dbReference type="Proteomes" id="UP000035548"/>
    </source>
</evidence>
<dbReference type="AlphaFoldDB" id="A0A0G3HH67"/>